<gene>
    <name evidence="2" type="ORF">HZB08_00525</name>
</gene>
<dbReference type="AlphaFoldDB" id="A0A9D6UJZ2"/>
<sequence>MKKLSLAAIILLSIITAECQAGKLYKIRLGSYPEKIRAVLEFDSAFTYNLDESKEKIIVHLPGSKVSSDIQNFVEVNDIIVRYFEVEKEDDGIKISIPLQEPVPYNIFYLNDPPRLVIDFDREYTNLMSGGTIIDGAETIKVSKGTQNGRVIANVLKLDLTKVDISPALPRKYKPGPLEPLVNLLNPWREKEVPHFYRAKVSEIAEEQGAIAAVNGTYFAYSGKPLGTLLIDKELVSSPIYDRTALIISDDNQATIDNIIIDSYFLTPNRIRYNVTGVNQDRDKDSVILYTPMWGAQTGTALNGVELTVSNSIVKDIRVGNSPIPPDGYVISLNGPASQFLNENVKVGNKIDTHIKIVPYSTSPKSIQHMISGGPRLAKNGVVYISKYEEKFRADIAQGRAARTAVGITKDNKILLVTVDGPSRAKSSSERGSIGMSLEELSRLMISLGAVEAMNLDGGSSSTMWIDGRVVSQGANSYEQKVSNAIVVRPRP</sequence>
<name>A0A9D6UJZ2_UNCSA</name>
<dbReference type="EMBL" id="JACRKR010000025">
    <property type="protein sequence ID" value="MBI5078492.1"/>
    <property type="molecule type" value="Genomic_DNA"/>
</dbReference>
<proteinExistence type="predicted"/>
<evidence type="ECO:0000313" key="2">
    <source>
        <dbReference type="EMBL" id="MBI5078492.1"/>
    </source>
</evidence>
<feature type="domain" description="Phosphodiester glycosidase" evidence="1">
    <location>
        <begin position="303"/>
        <end position="488"/>
    </location>
</feature>
<organism evidence="2 3">
    <name type="scientific">Candidatus Saganbacteria bacterium</name>
    <dbReference type="NCBI Taxonomy" id="2575572"/>
    <lineage>
        <taxon>Bacteria</taxon>
        <taxon>Bacillati</taxon>
        <taxon>Saganbacteria</taxon>
    </lineage>
</organism>
<dbReference type="GO" id="GO:0016798">
    <property type="term" value="F:hydrolase activity, acting on glycosyl bonds"/>
    <property type="evidence" value="ECO:0007669"/>
    <property type="project" value="UniProtKB-KW"/>
</dbReference>
<dbReference type="Pfam" id="PF09992">
    <property type="entry name" value="NAGPA"/>
    <property type="match status" value="1"/>
</dbReference>
<dbReference type="Gene3D" id="2.60.40.3500">
    <property type="match status" value="1"/>
</dbReference>
<protein>
    <submittedName>
        <fullName evidence="2">Phosphodiester glycosidase family protein</fullName>
    </submittedName>
</protein>
<dbReference type="PANTHER" id="PTHR40446:SF2">
    <property type="entry name" value="N-ACETYLGLUCOSAMINE-1-PHOSPHODIESTER ALPHA-N-ACETYLGLUCOSAMINIDASE"/>
    <property type="match status" value="1"/>
</dbReference>
<keyword evidence="2" id="KW-0378">Hydrolase</keyword>
<reference evidence="2" key="1">
    <citation type="submission" date="2020-07" db="EMBL/GenBank/DDBJ databases">
        <title>Huge and variable diversity of episymbiotic CPR bacteria and DPANN archaea in groundwater ecosystems.</title>
        <authorList>
            <person name="He C.Y."/>
            <person name="Keren R."/>
            <person name="Whittaker M."/>
            <person name="Farag I.F."/>
            <person name="Doudna J."/>
            <person name="Cate J.H.D."/>
            <person name="Banfield J.F."/>
        </authorList>
    </citation>
    <scope>NUCLEOTIDE SEQUENCE</scope>
    <source>
        <strain evidence="2">NC_groundwater_1860_Pr3_B-0.1um_51_7</strain>
    </source>
</reference>
<evidence type="ECO:0000313" key="3">
    <source>
        <dbReference type="Proteomes" id="UP000808761"/>
    </source>
</evidence>
<dbReference type="InterPro" id="IPR018711">
    <property type="entry name" value="NAGPA"/>
</dbReference>
<dbReference type="Proteomes" id="UP000808761">
    <property type="component" value="Unassembled WGS sequence"/>
</dbReference>
<keyword evidence="2" id="KW-0326">Glycosidase</keyword>
<dbReference type="PANTHER" id="PTHR40446">
    <property type="entry name" value="N-ACETYLGLUCOSAMINE-1-PHOSPHODIESTER ALPHA-N-ACETYLGLUCOSAMINIDASE"/>
    <property type="match status" value="1"/>
</dbReference>
<accession>A0A9D6UJZ2</accession>
<comment type="caution">
    <text evidence="2">The sequence shown here is derived from an EMBL/GenBank/DDBJ whole genome shotgun (WGS) entry which is preliminary data.</text>
</comment>
<evidence type="ECO:0000259" key="1">
    <source>
        <dbReference type="Pfam" id="PF09992"/>
    </source>
</evidence>